<protein>
    <recommendedName>
        <fullName evidence="1">DUF7920 domain-containing protein</fullName>
    </recommendedName>
</protein>
<accession>A0A813M362</accession>
<sequence>MVNSIDDLIQYFKLNLSHKNLDQIQKLLDNSNNKSSDDIKDFLLWAKNTKNIKVVSQDIPSHILKESILHDIKVECRGPDDKIYDSNAEIRARIARGNTILEINNNGTKNYKLIIYALRKFTGGLGDEDDIDRKSGEWKNYFLKDYSSVTSVISLQKENGEAAHLSCVWKDNEFAICAGSKNVHIIFKNKEDLLNYSEQRYSYAKLIGLAVLRHLEKLKPDLRTLFLSFLVQFNLTVIFEILNPETQHVEDLSYLKEPLLKFITFTSNTIEFKPQSLCSMTPDCALELGNLFELSCVKMEFVDKNGIENHLLNIRKDHGYEGVVLYFLDSENNVIGLLKKKTTWYIILRAIREKLRHHISPKNTETISDLENRIKKRLTEIKKWIGFDDEDYERWLKTSVEFINWFDKKYHENLISKDDFQNKFPVLWTRYLNETNSTDKIKINISKSVLTDTHIDEISRELKSVAI</sequence>
<dbReference type="InterPro" id="IPR057680">
    <property type="entry name" value="DUF7920"/>
</dbReference>
<name>A0A813M362_9BILA</name>
<evidence type="ECO:0000313" key="3">
    <source>
        <dbReference type="Proteomes" id="UP000663879"/>
    </source>
</evidence>
<reference evidence="2" key="1">
    <citation type="submission" date="2021-02" db="EMBL/GenBank/DDBJ databases">
        <authorList>
            <person name="Nowell W R."/>
        </authorList>
    </citation>
    <scope>NUCLEOTIDE SEQUENCE</scope>
    <source>
        <strain evidence="2">Ploen Becks lab</strain>
    </source>
</reference>
<dbReference type="OrthoDB" id="430647at2759"/>
<dbReference type="Pfam" id="PF25536">
    <property type="entry name" value="DUF7920"/>
    <property type="match status" value="1"/>
</dbReference>
<dbReference type="PANTHER" id="PTHR38566:SF1">
    <property type="entry name" value="CHROMOSOME UNDETERMINED SCAFFOLD_18, WHOLE GENOME SHOTGUN SEQUENCE"/>
    <property type="match status" value="1"/>
</dbReference>
<evidence type="ECO:0000259" key="1">
    <source>
        <dbReference type="Pfam" id="PF25536"/>
    </source>
</evidence>
<dbReference type="PANTHER" id="PTHR38566">
    <property type="entry name" value="RNA_LIG_T4_1 DOMAIN-CONTAINING PROTEIN"/>
    <property type="match status" value="1"/>
</dbReference>
<comment type="caution">
    <text evidence="2">The sequence shown here is derived from an EMBL/GenBank/DDBJ whole genome shotgun (WGS) entry which is preliminary data.</text>
</comment>
<evidence type="ECO:0000313" key="2">
    <source>
        <dbReference type="EMBL" id="CAF0716229.1"/>
    </source>
</evidence>
<dbReference type="Proteomes" id="UP000663879">
    <property type="component" value="Unassembled WGS sequence"/>
</dbReference>
<organism evidence="2 3">
    <name type="scientific">Brachionus calyciflorus</name>
    <dbReference type="NCBI Taxonomy" id="104777"/>
    <lineage>
        <taxon>Eukaryota</taxon>
        <taxon>Metazoa</taxon>
        <taxon>Spiralia</taxon>
        <taxon>Gnathifera</taxon>
        <taxon>Rotifera</taxon>
        <taxon>Eurotatoria</taxon>
        <taxon>Monogononta</taxon>
        <taxon>Pseudotrocha</taxon>
        <taxon>Ploima</taxon>
        <taxon>Brachionidae</taxon>
        <taxon>Brachionus</taxon>
    </lineage>
</organism>
<gene>
    <name evidence="2" type="ORF">OXX778_LOCUS1675</name>
</gene>
<proteinExistence type="predicted"/>
<keyword evidence="3" id="KW-1185">Reference proteome</keyword>
<dbReference type="AlphaFoldDB" id="A0A813M362"/>
<feature type="domain" description="DUF7920" evidence="1">
    <location>
        <begin position="77"/>
        <end position="351"/>
    </location>
</feature>
<dbReference type="EMBL" id="CAJNOC010000114">
    <property type="protein sequence ID" value="CAF0716229.1"/>
    <property type="molecule type" value="Genomic_DNA"/>
</dbReference>